<comment type="caution">
    <text evidence="2">The sequence shown here is derived from an EMBL/GenBank/DDBJ whole genome shotgun (WGS) entry which is preliminary data.</text>
</comment>
<reference evidence="2 3" key="1">
    <citation type="submission" date="2020-09" db="EMBL/GenBank/DDBJ databases">
        <title>De no assembly of potato wild relative species, Solanum commersonii.</title>
        <authorList>
            <person name="Cho K."/>
        </authorList>
    </citation>
    <scope>NUCLEOTIDE SEQUENCE [LARGE SCALE GENOMIC DNA]</scope>
    <source>
        <strain evidence="2">LZ3.2</strain>
        <tissue evidence="2">Leaf</tissue>
    </source>
</reference>
<proteinExistence type="predicted"/>
<dbReference type="EMBL" id="JACXVP010000012">
    <property type="protein sequence ID" value="KAG5569171.1"/>
    <property type="molecule type" value="Genomic_DNA"/>
</dbReference>
<sequence length="149" mass="16789">MSKPSQSHFPQLVHHRGHSHLLPNNLVPNPIAPSVTTHPSQHPHLRDMHFFGHGVLGRQHSLHTTRPRQAFISSKQPHAMCDILIDVTTSWILHPRYLKLSLLNDPWRSSLPHPPPPPHHRICTSNTAFGPTQLNPLDSNACLHTSISH</sequence>
<protein>
    <submittedName>
        <fullName evidence="2">Uncharacterized protein</fullName>
    </submittedName>
</protein>
<keyword evidence="3" id="KW-1185">Reference proteome</keyword>
<feature type="region of interest" description="Disordered" evidence="1">
    <location>
        <begin position="19"/>
        <end position="42"/>
    </location>
</feature>
<evidence type="ECO:0000256" key="1">
    <source>
        <dbReference type="SAM" id="MobiDB-lite"/>
    </source>
</evidence>
<gene>
    <name evidence="2" type="ORF">H5410_058937</name>
</gene>
<dbReference type="OrthoDB" id="1741334at2759"/>
<evidence type="ECO:0000313" key="2">
    <source>
        <dbReference type="EMBL" id="KAG5569171.1"/>
    </source>
</evidence>
<evidence type="ECO:0000313" key="3">
    <source>
        <dbReference type="Proteomes" id="UP000824120"/>
    </source>
</evidence>
<organism evidence="2 3">
    <name type="scientific">Solanum commersonii</name>
    <name type="common">Commerson's wild potato</name>
    <name type="synonym">Commerson's nightshade</name>
    <dbReference type="NCBI Taxonomy" id="4109"/>
    <lineage>
        <taxon>Eukaryota</taxon>
        <taxon>Viridiplantae</taxon>
        <taxon>Streptophyta</taxon>
        <taxon>Embryophyta</taxon>
        <taxon>Tracheophyta</taxon>
        <taxon>Spermatophyta</taxon>
        <taxon>Magnoliopsida</taxon>
        <taxon>eudicotyledons</taxon>
        <taxon>Gunneridae</taxon>
        <taxon>Pentapetalae</taxon>
        <taxon>asterids</taxon>
        <taxon>lamiids</taxon>
        <taxon>Solanales</taxon>
        <taxon>Solanaceae</taxon>
        <taxon>Solanoideae</taxon>
        <taxon>Solaneae</taxon>
        <taxon>Solanum</taxon>
    </lineage>
</organism>
<dbReference type="Proteomes" id="UP000824120">
    <property type="component" value="Chromosome 12"/>
</dbReference>
<accession>A0A9J5W106</accession>
<dbReference type="AlphaFoldDB" id="A0A9J5W106"/>
<name>A0A9J5W106_SOLCO</name>